<evidence type="ECO:0000313" key="2">
    <source>
        <dbReference type="EMBL" id="TKR81705.1"/>
    </source>
</evidence>
<dbReference type="Gene3D" id="1.10.510.10">
    <property type="entry name" value="Transferase(Phosphotransferase) domain 1"/>
    <property type="match status" value="1"/>
</dbReference>
<dbReference type="OrthoDB" id="5875283at2759"/>
<feature type="compositionally biased region" description="Polar residues" evidence="1">
    <location>
        <begin position="111"/>
        <end position="122"/>
    </location>
</feature>
<sequence>MGYPSEADWPDLKRMPYYQKLQQDFQRKSYATSCLQKYMEGHKIRCDTKEFALLQKLLTMDPNKRISAKDALSDPYFFEDPKPTDDVFAKCEIPYPKRDFITQDNEEKNASSKMQTAQQHGNQIMEPAAKKMRGGPADTTDEPGSVRPIDKNGDKDGDAARSSRPTDARRDVRAGRTSGLRHGDLAADESPAANDLDLRRAPQARNLVRASIADDDGGRNGRRNECGTAGRTLRRAPPGRDVPTAATDGDAAGPKHAAEHNAAVPAESPPDDERTRAAADDERATPAAHDADEASAADVHGPSGAHDASPARPATADDDATATVHATATTTATTATMGSTRTLLTYGVYRCVNIVSMVSLNNVSF</sequence>
<proteinExistence type="predicted"/>
<dbReference type="InterPro" id="IPR011009">
    <property type="entry name" value="Kinase-like_dom_sf"/>
</dbReference>
<evidence type="ECO:0000313" key="3">
    <source>
        <dbReference type="Proteomes" id="UP000298663"/>
    </source>
</evidence>
<reference evidence="2 3" key="1">
    <citation type="journal article" date="2015" name="Genome Biol.">
        <title>Comparative genomics of Steinernema reveals deeply conserved gene regulatory networks.</title>
        <authorList>
            <person name="Dillman A.R."/>
            <person name="Macchietto M."/>
            <person name="Porter C.F."/>
            <person name="Rogers A."/>
            <person name="Williams B."/>
            <person name="Antoshechkin I."/>
            <person name="Lee M.M."/>
            <person name="Goodwin Z."/>
            <person name="Lu X."/>
            <person name="Lewis E.E."/>
            <person name="Goodrich-Blair H."/>
            <person name="Stock S.P."/>
            <person name="Adams B.J."/>
            <person name="Sternberg P.W."/>
            <person name="Mortazavi A."/>
        </authorList>
    </citation>
    <scope>NUCLEOTIDE SEQUENCE [LARGE SCALE GENOMIC DNA]</scope>
    <source>
        <strain evidence="2 3">ALL</strain>
    </source>
</reference>
<dbReference type="Proteomes" id="UP000298663">
    <property type="component" value="Unassembled WGS sequence"/>
</dbReference>
<feature type="compositionally biased region" description="Basic and acidic residues" evidence="1">
    <location>
        <begin position="216"/>
        <end position="225"/>
    </location>
</feature>
<protein>
    <recommendedName>
        <fullName evidence="4">Protein kinase domain-containing protein</fullName>
    </recommendedName>
</protein>
<feature type="compositionally biased region" description="Basic and acidic residues" evidence="1">
    <location>
        <begin position="271"/>
        <end position="292"/>
    </location>
</feature>
<accession>A0A4V6A338</accession>
<name>A0A4V6A338_STECR</name>
<feature type="compositionally biased region" description="Basic and acidic residues" evidence="1">
    <location>
        <begin position="148"/>
        <end position="174"/>
    </location>
</feature>
<evidence type="ECO:0008006" key="4">
    <source>
        <dbReference type="Google" id="ProtNLM"/>
    </source>
</evidence>
<organism evidence="2 3">
    <name type="scientific">Steinernema carpocapsae</name>
    <name type="common">Entomopathogenic nematode</name>
    <dbReference type="NCBI Taxonomy" id="34508"/>
    <lineage>
        <taxon>Eukaryota</taxon>
        <taxon>Metazoa</taxon>
        <taxon>Ecdysozoa</taxon>
        <taxon>Nematoda</taxon>
        <taxon>Chromadorea</taxon>
        <taxon>Rhabditida</taxon>
        <taxon>Tylenchina</taxon>
        <taxon>Panagrolaimomorpha</taxon>
        <taxon>Strongyloidoidea</taxon>
        <taxon>Steinernematidae</taxon>
        <taxon>Steinernema</taxon>
    </lineage>
</organism>
<dbReference type="STRING" id="34508.A0A4V6A338"/>
<dbReference type="EMBL" id="AZBU02000004">
    <property type="protein sequence ID" value="TKR81705.1"/>
    <property type="molecule type" value="Genomic_DNA"/>
</dbReference>
<evidence type="ECO:0000256" key="1">
    <source>
        <dbReference type="SAM" id="MobiDB-lite"/>
    </source>
</evidence>
<feature type="region of interest" description="Disordered" evidence="1">
    <location>
        <begin position="99"/>
        <end position="323"/>
    </location>
</feature>
<feature type="compositionally biased region" description="Basic and acidic residues" evidence="1">
    <location>
        <begin position="99"/>
        <end position="110"/>
    </location>
</feature>
<reference evidence="2 3" key="2">
    <citation type="journal article" date="2019" name="G3 (Bethesda)">
        <title>Hybrid Assembly of the Genome of the Entomopathogenic Nematode Steinernema carpocapsae Identifies the X-Chromosome.</title>
        <authorList>
            <person name="Serra L."/>
            <person name="Macchietto M."/>
            <person name="Macias-Munoz A."/>
            <person name="McGill C.J."/>
            <person name="Rodriguez I.M."/>
            <person name="Rodriguez B."/>
            <person name="Murad R."/>
            <person name="Mortazavi A."/>
        </authorList>
    </citation>
    <scope>NUCLEOTIDE SEQUENCE [LARGE SCALE GENOMIC DNA]</scope>
    <source>
        <strain evidence="2 3">ALL</strain>
    </source>
</reference>
<gene>
    <name evidence="2" type="ORF">L596_015536</name>
</gene>
<dbReference type="AlphaFoldDB" id="A0A4V6A338"/>
<comment type="caution">
    <text evidence="2">The sequence shown here is derived from an EMBL/GenBank/DDBJ whole genome shotgun (WGS) entry which is preliminary data.</text>
</comment>
<dbReference type="SUPFAM" id="SSF56112">
    <property type="entry name" value="Protein kinase-like (PK-like)"/>
    <property type="match status" value="1"/>
</dbReference>
<keyword evidence="3" id="KW-1185">Reference proteome</keyword>